<proteinExistence type="predicted"/>
<evidence type="ECO:0000313" key="5">
    <source>
        <dbReference type="Proteomes" id="UP001156856"/>
    </source>
</evidence>
<dbReference type="GO" id="GO:0003677">
    <property type="term" value="F:DNA binding"/>
    <property type="evidence" value="ECO:0007669"/>
    <property type="project" value="InterPro"/>
</dbReference>
<dbReference type="SUPFAM" id="SSF54534">
    <property type="entry name" value="FKBP-like"/>
    <property type="match status" value="1"/>
</dbReference>
<reference evidence="3" key="1">
    <citation type="journal article" date="2014" name="Int. J. Syst. Evol. Microbiol.">
        <title>Complete genome of a new Firmicutes species belonging to the dominant human colonic microbiota ('Ruminococcus bicirculans') reveals two chromosomes and a selective capacity to utilize plant glucans.</title>
        <authorList>
            <consortium name="NISC Comparative Sequencing Program"/>
            <person name="Wegmann U."/>
            <person name="Louis P."/>
            <person name="Goesmann A."/>
            <person name="Henrissat B."/>
            <person name="Duncan S.H."/>
            <person name="Flint H.J."/>
        </authorList>
    </citation>
    <scope>NUCLEOTIDE SEQUENCE</scope>
    <source>
        <strain evidence="3">NBRC 107715</strain>
    </source>
</reference>
<organism evidence="2 4">
    <name type="scientific">Methylobacterium oxalidis</name>
    <dbReference type="NCBI Taxonomy" id="944322"/>
    <lineage>
        <taxon>Bacteria</taxon>
        <taxon>Pseudomonadati</taxon>
        <taxon>Pseudomonadota</taxon>
        <taxon>Alphaproteobacteria</taxon>
        <taxon>Hyphomicrobiales</taxon>
        <taxon>Methylobacteriaceae</taxon>
        <taxon>Methylobacterium</taxon>
    </lineage>
</organism>
<reference evidence="3" key="4">
    <citation type="submission" date="2023-01" db="EMBL/GenBank/DDBJ databases">
        <title>Draft genome sequence of Methylobacterium oxalidis strain NBRC 107715.</title>
        <authorList>
            <person name="Sun Q."/>
            <person name="Mori K."/>
        </authorList>
    </citation>
    <scope>NUCLEOTIDE SEQUENCE</scope>
    <source>
        <strain evidence="3">NBRC 107715</strain>
    </source>
</reference>
<accession>A0A512JAV0</accession>
<dbReference type="Proteomes" id="UP000321960">
    <property type="component" value="Unassembled WGS sequence"/>
</dbReference>
<evidence type="ECO:0000313" key="2">
    <source>
        <dbReference type="EMBL" id="GEP07041.1"/>
    </source>
</evidence>
<sequence length="70" mass="7292">MPSSRLPRSGKIVTLVYPGEADIGQARISVLTPVGAALLGLSKGQSISWTTRTGAGKQLTVLDVREPAFA</sequence>
<dbReference type="GO" id="GO:0032784">
    <property type="term" value="P:regulation of DNA-templated transcription elongation"/>
    <property type="evidence" value="ECO:0007669"/>
    <property type="project" value="InterPro"/>
</dbReference>
<dbReference type="InterPro" id="IPR001437">
    <property type="entry name" value="Tscrpt_elong_fac_GreA/B_C"/>
</dbReference>
<dbReference type="AlphaFoldDB" id="A0A512JAV0"/>
<dbReference type="Proteomes" id="UP001156856">
    <property type="component" value="Unassembled WGS sequence"/>
</dbReference>
<dbReference type="EMBL" id="BJZU01000134">
    <property type="protein sequence ID" value="GEP07041.1"/>
    <property type="molecule type" value="Genomic_DNA"/>
</dbReference>
<dbReference type="Gene3D" id="3.10.50.30">
    <property type="entry name" value="Transcription elongation factor, GreA/GreB, C-terminal domain"/>
    <property type="match status" value="1"/>
</dbReference>
<evidence type="ECO:0000313" key="4">
    <source>
        <dbReference type="Proteomes" id="UP000321960"/>
    </source>
</evidence>
<dbReference type="EMBL" id="BSPK01000114">
    <property type="protein sequence ID" value="GLS67619.1"/>
    <property type="molecule type" value="Genomic_DNA"/>
</dbReference>
<evidence type="ECO:0000313" key="3">
    <source>
        <dbReference type="EMBL" id="GLS67619.1"/>
    </source>
</evidence>
<dbReference type="Pfam" id="PF01272">
    <property type="entry name" value="GreA_GreB"/>
    <property type="match status" value="1"/>
</dbReference>
<protein>
    <recommendedName>
        <fullName evidence="1">Transcription elongation factor GreA/GreB C-terminal domain-containing protein</fullName>
    </recommendedName>
</protein>
<gene>
    <name evidence="3" type="ORF">GCM10007888_60030</name>
    <name evidence="2" type="ORF">MOX02_50790</name>
</gene>
<reference evidence="2 4" key="3">
    <citation type="submission" date="2019-07" db="EMBL/GenBank/DDBJ databases">
        <title>Whole genome shotgun sequence of Methylobacterium oxalidis NBRC 107715.</title>
        <authorList>
            <person name="Hosoyama A."/>
            <person name="Uohara A."/>
            <person name="Ohji S."/>
            <person name="Ichikawa N."/>
        </authorList>
    </citation>
    <scope>NUCLEOTIDE SEQUENCE [LARGE SCALE GENOMIC DNA]</scope>
    <source>
        <strain evidence="2 4">NBRC 107715</strain>
    </source>
</reference>
<reference evidence="5" key="2">
    <citation type="journal article" date="2019" name="Int. J. Syst. Evol. Microbiol.">
        <title>The Global Catalogue of Microorganisms (GCM) 10K type strain sequencing project: providing services to taxonomists for standard genome sequencing and annotation.</title>
        <authorList>
            <consortium name="The Broad Institute Genomics Platform"/>
            <consortium name="The Broad Institute Genome Sequencing Center for Infectious Disease"/>
            <person name="Wu L."/>
            <person name="Ma J."/>
        </authorList>
    </citation>
    <scope>NUCLEOTIDE SEQUENCE [LARGE SCALE GENOMIC DNA]</scope>
    <source>
        <strain evidence="5">NBRC 107715</strain>
    </source>
</reference>
<comment type="caution">
    <text evidence="2">The sequence shown here is derived from an EMBL/GenBank/DDBJ whole genome shotgun (WGS) entry which is preliminary data.</text>
</comment>
<evidence type="ECO:0000259" key="1">
    <source>
        <dbReference type="Pfam" id="PF01272"/>
    </source>
</evidence>
<feature type="domain" description="Transcription elongation factor GreA/GreB C-terminal" evidence="1">
    <location>
        <begin position="13"/>
        <end position="65"/>
    </location>
</feature>
<keyword evidence="5" id="KW-1185">Reference proteome</keyword>
<dbReference type="InterPro" id="IPR036953">
    <property type="entry name" value="GreA/GreB_C_sf"/>
</dbReference>
<name>A0A512JAV0_9HYPH</name>